<dbReference type="InterPro" id="IPR006162">
    <property type="entry name" value="Ppantetheine_attach_site"/>
</dbReference>
<dbReference type="CDD" id="cd05918">
    <property type="entry name" value="A_NRPS_SidN3_like"/>
    <property type="match status" value="3"/>
</dbReference>
<dbReference type="GO" id="GO:0005737">
    <property type="term" value="C:cytoplasm"/>
    <property type="evidence" value="ECO:0007669"/>
    <property type="project" value="TreeGrafter"/>
</dbReference>
<dbReference type="InterPro" id="IPR000873">
    <property type="entry name" value="AMP-dep_synth/lig_dom"/>
</dbReference>
<dbReference type="InterPro" id="IPR023213">
    <property type="entry name" value="CAT-like_dom_sf"/>
</dbReference>
<dbReference type="CDD" id="cd19545">
    <property type="entry name" value="FUM14_C_NRPS-like"/>
    <property type="match status" value="1"/>
</dbReference>
<dbReference type="Pfam" id="PF00668">
    <property type="entry name" value="Condensation"/>
    <property type="match status" value="4"/>
</dbReference>
<dbReference type="STRING" id="1036611.A0A1L9Q0L5"/>
<evidence type="ECO:0000256" key="1">
    <source>
        <dbReference type="ARBA" id="ARBA00022450"/>
    </source>
</evidence>
<evidence type="ECO:0000259" key="6">
    <source>
        <dbReference type="PROSITE" id="PS50075"/>
    </source>
</evidence>
<feature type="domain" description="Carrier" evidence="6">
    <location>
        <begin position="1752"/>
        <end position="1830"/>
    </location>
</feature>
<dbReference type="InterPro" id="IPR001242">
    <property type="entry name" value="Condensation_dom"/>
</dbReference>
<dbReference type="Gene3D" id="3.40.50.12780">
    <property type="entry name" value="N-terminal domain of ligase-like"/>
    <property type="match status" value="3"/>
</dbReference>
<gene>
    <name evidence="7" type="ORF">ASPVEDRAFT_76237</name>
</gene>
<dbReference type="Pfam" id="PF00501">
    <property type="entry name" value="AMP-binding"/>
    <property type="match status" value="4"/>
</dbReference>
<dbReference type="EMBL" id="KV878137">
    <property type="protein sequence ID" value="OJJ07311.1"/>
    <property type="molecule type" value="Genomic_DNA"/>
</dbReference>
<dbReference type="RefSeq" id="XP_040673073.1">
    <property type="nucleotide sequence ID" value="XM_040816331.1"/>
</dbReference>
<comment type="similarity">
    <text evidence="4">Belongs to the NRP synthetase family.</text>
</comment>
<dbReference type="NCBIfam" id="NF003417">
    <property type="entry name" value="PRK04813.1"/>
    <property type="match status" value="3"/>
</dbReference>
<dbReference type="SUPFAM" id="SSF47336">
    <property type="entry name" value="ACP-like"/>
    <property type="match status" value="3"/>
</dbReference>
<evidence type="ECO:0000256" key="2">
    <source>
        <dbReference type="ARBA" id="ARBA00022553"/>
    </source>
</evidence>
<protein>
    <recommendedName>
        <fullName evidence="6">Carrier domain-containing protein</fullName>
    </recommendedName>
</protein>
<dbReference type="FunFam" id="1.10.1200.10:FF:000005">
    <property type="entry name" value="Nonribosomal peptide synthetase 1"/>
    <property type="match status" value="1"/>
</dbReference>
<evidence type="ECO:0000313" key="7">
    <source>
        <dbReference type="EMBL" id="OJJ07311.1"/>
    </source>
</evidence>
<dbReference type="GO" id="GO:0044550">
    <property type="term" value="P:secondary metabolite biosynthetic process"/>
    <property type="evidence" value="ECO:0007669"/>
    <property type="project" value="TreeGrafter"/>
</dbReference>
<dbReference type="InterPro" id="IPR010071">
    <property type="entry name" value="AA_adenyl_dom"/>
</dbReference>
<dbReference type="PROSITE" id="PS00012">
    <property type="entry name" value="PHOSPHOPANTETHEINE"/>
    <property type="match status" value="3"/>
</dbReference>
<dbReference type="InterPro" id="IPR036736">
    <property type="entry name" value="ACP-like_sf"/>
</dbReference>
<evidence type="ECO:0000256" key="4">
    <source>
        <dbReference type="ARBA" id="ARBA00029454"/>
    </source>
</evidence>
<dbReference type="FunFam" id="3.30.300.30:FF:000015">
    <property type="entry name" value="Nonribosomal peptide synthase SidD"/>
    <property type="match status" value="2"/>
</dbReference>
<evidence type="ECO:0000256" key="5">
    <source>
        <dbReference type="SAM" id="MobiDB-lite"/>
    </source>
</evidence>
<feature type="domain" description="Carrier" evidence="6">
    <location>
        <begin position="3230"/>
        <end position="3306"/>
    </location>
</feature>
<sequence>MPGTNMTARNLTGNTNPTRASATKDEVQDHTSGCLFPELTGRTSPATTTTPRRQTTQLESQVAVDLQDCAELYQAPKDLVLAGIWAVVPQRFTRGDQARVGLDDFKITLISTHNAVFIKYSTDFLSNTFARAVAGAITQALAYVRANPPTLISTISLLCPKQQDLVESWNQQKSTESVPFLFQHIARQVKHRPTAIALESHEGTWTYRELDRISTVLAAKLQARGVTCGSLVPVCFEKTGCATLAMLAVNRAGSAFVPSDPSHPGKRRDEMVKRVKPTLILTSEKQKSLFRFSDVDVLVVSSQTVDTNTDCRHLKYTPPRDSSSPAYILFTSGSTGIPKACEISHAAFSSIDNHVPALQLGPDIRALQFASFTFGMAIIGQFCTLAAGGTICMLSDYQRLDSLAAGMSALQVNWTILTPTVLGSLSPRDLPCLRHLIIAGEALNGEQLARWAASGEVKVYQAFGLTEWTGIFAVSGDLACSASKNNHLKRRGNPTPTICRPVDGRAWLLDPDNVDVLAPVGAPGELVISGPGLASGYFDDREVTERAFSSATAVPWLRGWPALPAGTRVYATGDIMRYDSNGALEVCGRKDHQVKIRGMRVELGEVESALQASLPEAKGAVAMALTPSGGDGQLLTAFVVPLLPLPVTESIDIKTQVRFLEMDTNCQAALATCRGLLKDRLPDYMVPRYLLPVAALPTTVSGKIDRQRLAQVAKQLTVDELQLLAGFKRLKHRDPTTDTGRLVCDMVSKVLAGVSAQSMANNFFELGGDSVSAMKLTGLARRHGFKLTVGDVFRRPMLADLAAGLVKTVQVTSQIQQPFALIDGLGAADIKAQVAQQCGLDASQVLDAYPCTPLQEGLCALSARDTTAYKARVVCECKPGTDASSIKTAWERIFESHDILRTRLAASSSQTIQAVVREAFDWDYAPTVKRYDATMNDEPMGIGKRLVRGCLISGSTLTLVLFIHHTLCDRWSIRLLEQMQILVGSSTAPTPRPFRPFIKHLLKARNEVTEYWTSQFAGLEATVFPELPEPGYTPQVDQRSTYTLQLPSHVARSQGTMATHIRLEWALVLSHYTRLNDVLFGATVTGRGAHLAGVETLSGPTIATVPVRIKLDTSQTAATALGQVQQQLIDLIPYEQAGLQNIRHCEEGAATTGGFASYALCLECYLAEDEQTLDLVALFDETVISKDRVRRLLMHLDLTSLLSLLSHVSPHDWTQIRQWNAVVPPRTKETVHGLISQRAQSSADKLAVSASDASITYRELEHYATILADELLRCGATPGSITPVYFEKGCWAIVAMLAVLKAGCGIVHLDPLYPRDRIRKIHAQTGSPVILCSACFAPRVEELGAKAIIVNQGSGLWRRSIPTSPFPLVAASAILYLIFTSGSTGEPKGLMVDHAAFIASARGYIPEIQINGATRMLQFASVAFDAYYVEIFPVLMVGGAICVPSATERRDDISAFVRQEKTTHALFTPSYARTLDPSTVPSLLVLWIIGEAVLDTDVALWGPHVRLVNGYGPAECAACATTQHYDMPAVSRGQIHPHDIGHPRGCMAWVCDPDDVTILLPIGVVGELIIEGPTVGAGYYKDLAKTGEVFIKAPQWLQEFRGNTSSRVYKTGDLVRFHEDGRLRFVGRRGEQFKLRGQRIEPWHVEHQLLQTFETAIQVAVVFGVPKGAEDRPALVAFVLTEETRVVSDKTANTTMPEYMIPTLLLAVSFMPRTLSGKLDRRRLKQEIPSRTFPELAQYESSVNTAVATIQLPGTDAERELQATWSRVLRVPAESIGVNQSFYHFGGDSIIAMLVVAQARNGPLKLVVTVDDILRLRTIHAIAAQALKNSVKDTLQLVTSLCPGYPISALTYPAPLLRYQPGGPEPVQPFSASPSGPSYRAMPAQGRHGETTYRSHDIADKFLLDTVMARSLKSLDITRGPLFSTDLITAGTTQEQWVFIVAHHLVVDLVSWTVLLRDPESLLRREAVLAPSVSFQQWASLLAKHGKEQLSPLQSAKQITNSAFDLDLEFFWGVSSGINGSYSSTLGLTREMVLTIPPSTTGSLLGHANQAFGTQPVELLHAALVSSFHETFPDRAPPTVFLEGHGREPWDTAIGLARTVGWFTTLVPVPIQLPNNRAGDESALYSFVRLCKDGRRSLRHNGLEDFTARYYNKGTCTQGSRTPMEVVLNYAGRYEGQLAHTATSGLFEVCSLQDHNIYAASDQLKRWSLVDINALVEMDDSLTLSFTVPKGCSSAILESWISNLRKTLDYMAAEFSALEHRLTLADCPLLDLNYEQLGLLHDSLDMAGIETRNIEGVYPCAPIQRGILLSQAKNPALYHVAVSWHVNTKASAHESVVEAIKKAKGAVQQVVARHAALRSVLIPALSGGGAYEQVVQSVSENEIPVIYLDGELPSPGTDFRPTPECPSRFALYVSREQVYIRLDITHALSDAQTLQNVQSELRLAYAGELSTVKAPAYANYLSFLRVQDEHAAGKFWDEYLTDCEPCVFPTLNEHSPDQPDENHTQTLVLTESQVAAINSFCQARNLTAATIFSSAWSLVLRAYTGFDNICFGYANSGRELPIEGAAEIVGPLINVLTTSLKLANLTVGELLQTVSEAYLAGRAHQTFPFAEILHRKGLSATSLFDTRHDPAEYAITVNIDIEETKTVVHLRHWLSRVSDEQAALIASSFQHAVTPIISNETVPATAISLVSATHYNLLQGWIQRVPATPSYCIHQAIDQRARQLPNKTAICTSSGSLTYSELSSLSDALAWYLSRGGVGPGDFIPLCFEKGLYTIVAMLAILKTGAAFALLDATHPDQRLVSLVQEAGSSIVVASSAQAGRCTSWAQRVITVGADDDVWRASPPAVRPGKPKGVIVEHGGFGAMAEAAHDLWRITHATRFIHFASHAFDVGSFEMLFPLMSGATTCVLSEEERRDSLAESMTSFKASHALLTPTVSRTILPSEVPHLRVLGLVGEAVTQVDIELWAEPLSLLNIYGPAEATVEAVCQGNITTAPRAGDIGRPVGSVAWVIDPENPEQLLPIGALGELLIEGPIVARGYRPDATRAAFIDPPGWLRELRGDTKQYRLYRTGDMARYRPDGQMTVFGRKDTQIKIRGQRVELGEVEYQVHSSFEGSQDVVVDLVYTGKDKTPNLYAFICLDADTAKSSAIEESRPGFVAVPDNSFRAQAATCASHLLDHLPAYMVPSYFVPLNQMPLNASGKADQKQLRFFVTALTSPELQAYRPIASKHVALSTPEEHLLQTLWAEVLDLQREHIGAEDHFFQLGGDSVNGMRLAATARRHGLHISVSHIFANPRLGALARAGETQEGANQFEYTPFSLSPVPKEFFPTWEALMRSRGIVSLAARLVDVLPASAGQAFFLERPTLHHFTFQLDGRLDVERLRKTCEIVYAHYPILRTVFTKYQDQVLQLVLDNLPLPFHHIVTDDNTDPALFGEKLRLAGKQNQHGIFIDRPVFAFIIISNPAKRTAQLYFRMTHAQWDGVSLGELFATFRQAWHNQATAPSTPLSRVLYHRFTRDKASSFTFWKEYLAGSTITPLAGLATLPTRSELDLSKGETIWPNINLHPAPVPPAGITMASVVKAAWALVLASDSGSKEPKQDIVFGQTVNGRSSAPLADIDSILGCCLNFILVRIQVEGGGRGKDWTITDLLTHTQAQYQETVAHDDIGFPDLVSNCTDWPSDTTLSTIVQHQNIPLTHKMELEGLETAFAFNGFFRPGRELFIFTEPHSLPDGDLLSVQFCVNPNMMTIERASVLHKKLVDTIVRLCEPGKGGESVASFL</sequence>
<dbReference type="InterPro" id="IPR020845">
    <property type="entry name" value="AMP-binding_CS"/>
</dbReference>
<dbReference type="GO" id="GO:0043041">
    <property type="term" value="P:amino acid activation for nonribosomal peptide biosynthetic process"/>
    <property type="evidence" value="ECO:0007669"/>
    <property type="project" value="TreeGrafter"/>
</dbReference>
<dbReference type="InterPro" id="IPR045851">
    <property type="entry name" value="AMP-bd_C_sf"/>
</dbReference>
<dbReference type="Pfam" id="PF00550">
    <property type="entry name" value="PP-binding"/>
    <property type="match status" value="3"/>
</dbReference>
<dbReference type="Gene3D" id="3.30.559.10">
    <property type="entry name" value="Chloramphenicol acetyltransferase-like domain"/>
    <property type="match status" value="4"/>
</dbReference>
<dbReference type="Gene3D" id="3.30.300.30">
    <property type="match status" value="3"/>
</dbReference>
<dbReference type="PROSITE" id="PS50075">
    <property type="entry name" value="CARRIER"/>
    <property type="match status" value="3"/>
</dbReference>
<reference evidence="8" key="1">
    <citation type="journal article" date="2017" name="Genome Biol.">
        <title>Comparative genomics reveals high biological diversity and specific adaptations in the industrially and medically important fungal genus Aspergillus.</title>
        <authorList>
            <person name="de Vries R.P."/>
            <person name="Riley R."/>
            <person name="Wiebenga A."/>
            <person name="Aguilar-Osorio G."/>
            <person name="Amillis S."/>
            <person name="Uchima C.A."/>
            <person name="Anderluh G."/>
            <person name="Asadollahi M."/>
            <person name="Askin M."/>
            <person name="Barry K."/>
            <person name="Battaglia E."/>
            <person name="Bayram O."/>
            <person name="Benocci T."/>
            <person name="Braus-Stromeyer S.A."/>
            <person name="Caldana C."/>
            <person name="Canovas D."/>
            <person name="Cerqueira G.C."/>
            <person name="Chen F."/>
            <person name="Chen W."/>
            <person name="Choi C."/>
            <person name="Clum A."/>
            <person name="Dos Santos R.A."/>
            <person name="Damasio A.R."/>
            <person name="Diallinas G."/>
            <person name="Emri T."/>
            <person name="Fekete E."/>
            <person name="Flipphi M."/>
            <person name="Freyberg S."/>
            <person name="Gallo A."/>
            <person name="Gournas C."/>
            <person name="Habgood R."/>
            <person name="Hainaut M."/>
            <person name="Harispe M.L."/>
            <person name="Henrissat B."/>
            <person name="Hilden K.S."/>
            <person name="Hope R."/>
            <person name="Hossain A."/>
            <person name="Karabika E."/>
            <person name="Karaffa L."/>
            <person name="Karanyi Z."/>
            <person name="Krasevec N."/>
            <person name="Kuo A."/>
            <person name="Kusch H."/>
            <person name="LaButti K."/>
            <person name="Lagendijk E.L."/>
            <person name="Lapidus A."/>
            <person name="Levasseur A."/>
            <person name="Lindquist E."/>
            <person name="Lipzen A."/>
            <person name="Logrieco A.F."/>
            <person name="MacCabe A."/>
            <person name="Maekelae M.R."/>
            <person name="Malavazi I."/>
            <person name="Melin P."/>
            <person name="Meyer V."/>
            <person name="Mielnichuk N."/>
            <person name="Miskei M."/>
            <person name="Molnar A.P."/>
            <person name="Mule G."/>
            <person name="Ngan C.Y."/>
            <person name="Orejas M."/>
            <person name="Orosz E."/>
            <person name="Ouedraogo J.P."/>
            <person name="Overkamp K.M."/>
            <person name="Park H.-S."/>
            <person name="Perrone G."/>
            <person name="Piumi F."/>
            <person name="Punt P.J."/>
            <person name="Ram A.F."/>
            <person name="Ramon A."/>
            <person name="Rauscher S."/>
            <person name="Record E."/>
            <person name="Riano-Pachon D.M."/>
            <person name="Robert V."/>
            <person name="Roehrig J."/>
            <person name="Ruller R."/>
            <person name="Salamov A."/>
            <person name="Salih N.S."/>
            <person name="Samson R.A."/>
            <person name="Sandor E."/>
            <person name="Sanguinetti M."/>
            <person name="Schuetze T."/>
            <person name="Sepcic K."/>
            <person name="Shelest E."/>
            <person name="Sherlock G."/>
            <person name="Sophianopoulou V."/>
            <person name="Squina F.M."/>
            <person name="Sun H."/>
            <person name="Susca A."/>
            <person name="Todd R.B."/>
            <person name="Tsang A."/>
            <person name="Unkles S.E."/>
            <person name="van de Wiele N."/>
            <person name="van Rossen-Uffink D."/>
            <person name="Oliveira J.V."/>
            <person name="Vesth T.C."/>
            <person name="Visser J."/>
            <person name="Yu J.-H."/>
            <person name="Zhou M."/>
            <person name="Andersen M.R."/>
            <person name="Archer D.B."/>
            <person name="Baker S.E."/>
            <person name="Benoit I."/>
            <person name="Brakhage A.A."/>
            <person name="Braus G.H."/>
            <person name="Fischer R."/>
            <person name="Frisvad J.C."/>
            <person name="Goldman G.H."/>
            <person name="Houbraken J."/>
            <person name="Oakley B."/>
            <person name="Pocsi I."/>
            <person name="Scazzocchio C."/>
            <person name="Seiboth B."/>
            <person name="vanKuyk P.A."/>
            <person name="Wortman J."/>
            <person name="Dyer P.S."/>
            <person name="Grigoriev I.V."/>
        </authorList>
    </citation>
    <scope>NUCLEOTIDE SEQUENCE [LARGE SCALE GENOMIC DNA]</scope>
    <source>
        <strain evidence="8">CBS 583.65</strain>
    </source>
</reference>
<dbReference type="Gene3D" id="1.10.1200.10">
    <property type="entry name" value="ACP-like"/>
    <property type="match status" value="3"/>
</dbReference>
<dbReference type="VEuPathDB" id="FungiDB:ASPVEDRAFT_76237"/>
<keyword evidence="8" id="KW-1185">Reference proteome</keyword>
<dbReference type="InterPro" id="IPR042099">
    <property type="entry name" value="ANL_N_sf"/>
</dbReference>
<keyword evidence="3" id="KW-0436">Ligase</keyword>
<dbReference type="Gene3D" id="3.30.559.30">
    <property type="entry name" value="Nonribosomal peptide synthetase, condensation domain"/>
    <property type="match status" value="4"/>
</dbReference>
<evidence type="ECO:0000256" key="3">
    <source>
        <dbReference type="ARBA" id="ARBA00022598"/>
    </source>
</evidence>
<feature type="region of interest" description="Disordered" evidence="5">
    <location>
        <begin position="1"/>
        <end position="54"/>
    </location>
</feature>
<feature type="compositionally biased region" description="Low complexity" evidence="5">
    <location>
        <begin position="40"/>
        <end position="54"/>
    </location>
</feature>
<feature type="domain" description="Carrier" evidence="6">
    <location>
        <begin position="734"/>
        <end position="809"/>
    </location>
</feature>
<dbReference type="SUPFAM" id="SSF52777">
    <property type="entry name" value="CoA-dependent acyltransferases"/>
    <property type="match status" value="8"/>
</dbReference>
<dbReference type="PANTHER" id="PTHR45527:SF16">
    <property type="entry name" value="NONRIBOSOMAL PEPTIDE SYNTHASE ATNA-RELATED"/>
    <property type="match status" value="1"/>
</dbReference>
<proteinExistence type="inferred from homology"/>
<keyword evidence="1" id="KW-0596">Phosphopantetheine</keyword>
<feature type="compositionally biased region" description="Polar residues" evidence="5">
    <location>
        <begin position="1"/>
        <end position="21"/>
    </location>
</feature>
<dbReference type="InterPro" id="IPR020806">
    <property type="entry name" value="PKS_PP-bd"/>
</dbReference>
<name>A0A1L9Q0L5_ASPVE</name>
<accession>A0A1L9Q0L5</accession>
<dbReference type="OrthoDB" id="416786at2759"/>
<organism evidence="7 8">
    <name type="scientific">Aspergillus versicolor CBS 583.65</name>
    <dbReference type="NCBI Taxonomy" id="1036611"/>
    <lineage>
        <taxon>Eukaryota</taxon>
        <taxon>Fungi</taxon>
        <taxon>Dikarya</taxon>
        <taxon>Ascomycota</taxon>
        <taxon>Pezizomycotina</taxon>
        <taxon>Eurotiomycetes</taxon>
        <taxon>Eurotiomycetidae</taxon>
        <taxon>Eurotiales</taxon>
        <taxon>Aspergillaceae</taxon>
        <taxon>Aspergillus</taxon>
        <taxon>Aspergillus subgen. Nidulantes</taxon>
    </lineage>
</organism>
<dbReference type="NCBIfam" id="TIGR01733">
    <property type="entry name" value="AA-adenyl-dom"/>
    <property type="match status" value="1"/>
</dbReference>
<dbReference type="Proteomes" id="UP000184073">
    <property type="component" value="Unassembled WGS sequence"/>
</dbReference>
<dbReference type="GeneID" id="63731842"/>
<dbReference type="PANTHER" id="PTHR45527">
    <property type="entry name" value="NONRIBOSOMAL PEPTIDE SYNTHETASE"/>
    <property type="match status" value="1"/>
</dbReference>
<dbReference type="CDD" id="cd19542">
    <property type="entry name" value="CT_NRPS-like"/>
    <property type="match status" value="1"/>
</dbReference>
<dbReference type="InterPro" id="IPR009081">
    <property type="entry name" value="PP-bd_ACP"/>
</dbReference>
<dbReference type="PROSITE" id="PS00455">
    <property type="entry name" value="AMP_BINDING"/>
    <property type="match status" value="2"/>
</dbReference>
<evidence type="ECO:0000313" key="8">
    <source>
        <dbReference type="Proteomes" id="UP000184073"/>
    </source>
</evidence>
<dbReference type="GO" id="GO:0031177">
    <property type="term" value="F:phosphopantetheine binding"/>
    <property type="evidence" value="ECO:0007669"/>
    <property type="project" value="InterPro"/>
</dbReference>
<dbReference type="SMART" id="SM00823">
    <property type="entry name" value="PKS_PP"/>
    <property type="match status" value="3"/>
</dbReference>
<dbReference type="SUPFAM" id="SSF56801">
    <property type="entry name" value="Acetyl-CoA synthetase-like"/>
    <property type="match status" value="3"/>
</dbReference>
<dbReference type="GO" id="GO:0016874">
    <property type="term" value="F:ligase activity"/>
    <property type="evidence" value="ECO:0007669"/>
    <property type="project" value="UniProtKB-KW"/>
</dbReference>
<keyword evidence="2" id="KW-0597">Phosphoprotein</keyword>